<accession>A0A0C3HV81</accession>
<dbReference type="Proteomes" id="UP000054321">
    <property type="component" value="Unassembled WGS sequence"/>
</dbReference>
<dbReference type="AlphaFoldDB" id="A0A0C3HV81"/>
<keyword evidence="2" id="KW-1185">Reference proteome</keyword>
<dbReference type="STRING" id="913774.A0A0C3HV81"/>
<protein>
    <submittedName>
        <fullName evidence="1">Uncharacterized protein</fullName>
    </submittedName>
</protein>
<reference evidence="1 2" key="1">
    <citation type="submission" date="2014-04" db="EMBL/GenBank/DDBJ databases">
        <authorList>
            <consortium name="DOE Joint Genome Institute"/>
            <person name="Kuo A."/>
            <person name="Martino E."/>
            <person name="Perotto S."/>
            <person name="Kohler A."/>
            <person name="Nagy L.G."/>
            <person name="Floudas D."/>
            <person name="Copeland A."/>
            <person name="Barry K.W."/>
            <person name="Cichocki N."/>
            <person name="Veneault-Fourrey C."/>
            <person name="LaButti K."/>
            <person name="Lindquist E.A."/>
            <person name="Lipzen A."/>
            <person name="Lundell T."/>
            <person name="Morin E."/>
            <person name="Murat C."/>
            <person name="Sun H."/>
            <person name="Tunlid A."/>
            <person name="Henrissat B."/>
            <person name="Grigoriev I.V."/>
            <person name="Hibbett D.S."/>
            <person name="Martin F."/>
            <person name="Nordberg H.P."/>
            <person name="Cantor M.N."/>
            <person name="Hua S.X."/>
        </authorList>
    </citation>
    <scope>NUCLEOTIDE SEQUENCE [LARGE SCALE GENOMIC DNA]</scope>
    <source>
        <strain evidence="1 2">Zn</strain>
    </source>
</reference>
<evidence type="ECO:0000313" key="2">
    <source>
        <dbReference type="Proteomes" id="UP000054321"/>
    </source>
</evidence>
<reference evidence="2" key="2">
    <citation type="submission" date="2015-01" db="EMBL/GenBank/DDBJ databases">
        <title>Evolutionary Origins and Diversification of the Mycorrhizal Mutualists.</title>
        <authorList>
            <consortium name="DOE Joint Genome Institute"/>
            <consortium name="Mycorrhizal Genomics Consortium"/>
            <person name="Kohler A."/>
            <person name="Kuo A."/>
            <person name="Nagy L.G."/>
            <person name="Floudas D."/>
            <person name="Copeland A."/>
            <person name="Barry K.W."/>
            <person name="Cichocki N."/>
            <person name="Veneault-Fourrey C."/>
            <person name="LaButti K."/>
            <person name="Lindquist E.A."/>
            <person name="Lipzen A."/>
            <person name="Lundell T."/>
            <person name="Morin E."/>
            <person name="Murat C."/>
            <person name="Riley R."/>
            <person name="Ohm R."/>
            <person name="Sun H."/>
            <person name="Tunlid A."/>
            <person name="Henrissat B."/>
            <person name="Grigoriev I.V."/>
            <person name="Hibbett D.S."/>
            <person name="Martin F."/>
        </authorList>
    </citation>
    <scope>NUCLEOTIDE SEQUENCE [LARGE SCALE GENOMIC DNA]</scope>
    <source>
        <strain evidence="2">Zn</strain>
    </source>
</reference>
<name>A0A0C3HV81_OIDMZ</name>
<gene>
    <name evidence="1" type="ORF">OIDMADRAFT_46837</name>
</gene>
<dbReference type="HOGENOM" id="CLU_2278256_0_0_1"/>
<evidence type="ECO:0000313" key="1">
    <source>
        <dbReference type="EMBL" id="KIN06920.1"/>
    </source>
</evidence>
<dbReference type="InParanoid" id="A0A0C3HV81"/>
<dbReference type="EMBL" id="KN832870">
    <property type="protein sequence ID" value="KIN06920.1"/>
    <property type="molecule type" value="Genomic_DNA"/>
</dbReference>
<organism evidence="1 2">
    <name type="scientific">Oidiodendron maius (strain Zn)</name>
    <dbReference type="NCBI Taxonomy" id="913774"/>
    <lineage>
        <taxon>Eukaryota</taxon>
        <taxon>Fungi</taxon>
        <taxon>Dikarya</taxon>
        <taxon>Ascomycota</taxon>
        <taxon>Pezizomycotina</taxon>
        <taxon>Leotiomycetes</taxon>
        <taxon>Leotiomycetes incertae sedis</taxon>
        <taxon>Myxotrichaceae</taxon>
        <taxon>Oidiodendron</taxon>
    </lineage>
</organism>
<sequence>MYSRDEIINAILRFYQTIIRHPYLNNSTLVVPPVNGWTSINIGKNRTVLDLLCYLPYLRLENPSEELIIHWETIPICYLDKQDKRLLYPLPAHCIYLACAES</sequence>
<proteinExistence type="predicted"/>
<dbReference type="OrthoDB" id="5343383at2759"/>